<evidence type="ECO:0000256" key="2">
    <source>
        <dbReference type="ARBA" id="ARBA00022741"/>
    </source>
</evidence>
<dbReference type="GO" id="GO:0005739">
    <property type="term" value="C:mitochondrion"/>
    <property type="evidence" value="ECO:0007669"/>
    <property type="project" value="TreeGrafter"/>
</dbReference>
<feature type="binding site" evidence="6">
    <location>
        <position position="55"/>
    </location>
    <ligand>
        <name>substrate</name>
    </ligand>
</feature>
<dbReference type="GO" id="GO:0005524">
    <property type="term" value="F:ATP binding"/>
    <property type="evidence" value="ECO:0007669"/>
    <property type="project" value="UniProtKB-KW"/>
</dbReference>
<feature type="binding site" evidence="6">
    <location>
        <begin position="178"/>
        <end position="186"/>
    </location>
    <ligand>
        <name>ATP</name>
        <dbReference type="ChEBI" id="CHEBI:30616"/>
    </ligand>
</feature>
<protein>
    <recommendedName>
        <fullName evidence="5">5-formyltetrahydrofolate cyclo-ligase</fullName>
        <ecNumber evidence="5">6.3.3.2</ecNumber>
    </recommendedName>
</protein>
<dbReference type="EC" id="6.3.3.2" evidence="5"/>
<dbReference type="PIRSF" id="PIRSF006806">
    <property type="entry name" value="FTHF_cligase"/>
    <property type="match status" value="1"/>
</dbReference>
<dbReference type="InterPro" id="IPR024185">
    <property type="entry name" value="FTHF_cligase-like_sf"/>
</dbReference>
<dbReference type="InterPro" id="IPR037171">
    <property type="entry name" value="NagB/RpiA_transferase-like"/>
</dbReference>
<dbReference type="SUPFAM" id="SSF100950">
    <property type="entry name" value="NagB/RpiA/CoA transferase-like"/>
    <property type="match status" value="1"/>
</dbReference>
<dbReference type="EMBL" id="NAJP01000037">
    <property type="protein sequence ID" value="TKA39787.1"/>
    <property type="molecule type" value="Genomic_DNA"/>
</dbReference>
<evidence type="ECO:0000256" key="7">
    <source>
        <dbReference type="SAM" id="MobiDB-lite"/>
    </source>
</evidence>
<keyword evidence="3 6" id="KW-0067">ATP-binding</keyword>
<evidence type="ECO:0000256" key="1">
    <source>
        <dbReference type="ARBA" id="ARBA00010638"/>
    </source>
</evidence>
<feature type="binding site" evidence="6">
    <location>
        <begin position="9"/>
        <end position="13"/>
    </location>
    <ligand>
        <name>ATP</name>
        <dbReference type="ChEBI" id="CHEBI:30616"/>
    </ligand>
</feature>
<keyword evidence="2 6" id="KW-0547">Nucleotide-binding</keyword>
<organism evidence="8 9">
    <name type="scientific">Friedmanniomyces endolithicus</name>
    <dbReference type="NCBI Taxonomy" id="329885"/>
    <lineage>
        <taxon>Eukaryota</taxon>
        <taxon>Fungi</taxon>
        <taxon>Dikarya</taxon>
        <taxon>Ascomycota</taxon>
        <taxon>Pezizomycotina</taxon>
        <taxon>Dothideomycetes</taxon>
        <taxon>Dothideomycetidae</taxon>
        <taxon>Mycosphaerellales</taxon>
        <taxon>Teratosphaeriaceae</taxon>
        <taxon>Friedmanniomyces</taxon>
    </lineage>
</organism>
<dbReference type="PANTHER" id="PTHR23407">
    <property type="entry name" value="ATPASE INHIBITOR/5-FORMYLTETRAHYDROFOLATE CYCLO-LIGASE"/>
    <property type="match status" value="1"/>
</dbReference>
<dbReference type="GO" id="GO:0035999">
    <property type="term" value="P:tetrahydrofolate interconversion"/>
    <property type="evidence" value="ECO:0007669"/>
    <property type="project" value="TreeGrafter"/>
</dbReference>
<dbReference type="Proteomes" id="UP000310066">
    <property type="component" value="Unassembled WGS sequence"/>
</dbReference>
<evidence type="ECO:0000313" key="8">
    <source>
        <dbReference type="EMBL" id="TKA39787.1"/>
    </source>
</evidence>
<comment type="catalytic activity">
    <reaction evidence="4">
        <text>(6S)-5-formyl-5,6,7,8-tetrahydrofolate + ATP = (6R)-5,10-methenyltetrahydrofolate + ADP + phosphate</text>
        <dbReference type="Rhea" id="RHEA:10488"/>
        <dbReference type="ChEBI" id="CHEBI:30616"/>
        <dbReference type="ChEBI" id="CHEBI:43474"/>
        <dbReference type="ChEBI" id="CHEBI:57455"/>
        <dbReference type="ChEBI" id="CHEBI:57457"/>
        <dbReference type="ChEBI" id="CHEBI:456216"/>
        <dbReference type="EC" id="6.3.3.2"/>
    </reaction>
</comment>
<proteinExistence type="inferred from homology"/>
<evidence type="ECO:0000256" key="5">
    <source>
        <dbReference type="ARBA" id="ARBA00038966"/>
    </source>
</evidence>
<dbReference type="PANTHER" id="PTHR23407:SF1">
    <property type="entry name" value="5-FORMYLTETRAHYDROFOLATE CYCLO-LIGASE"/>
    <property type="match status" value="1"/>
</dbReference>
<evidence type="ECO:0000313" key="9">
    <source>
        <dbReference type="Proteomes" id="UP000310066"/>
    </source>
</evidence>
<name>A0A4U0UUT0_9PEZI</name>
<comment type="caution">
    <text evidence="8">The sequence shown here is derived from an EMBL/GenBank/DDBJ whole genome shotgun (WGS) entry which is preliminary data.</text>
</comment>
<feature type="region of interest" description="Disordered" evidence="7">
    <location>
        <begin position="129"/>
        <end position="158"/>
    </location>
</feature>
<evidence type="ECO:0000256" key="6">
    <source>
        <dbReference type="PIRSR" id="PIRSR006806-1"/>
    </source>
</evidence>
<dbReference type="Pfam" id="PF01812">
    <property type="entry name" value="5-FTHF_cyc-lig"/>
    <property type="match status" value="1"/>
</dbReference>
<comment type="similarity">
    <text evidence="1">Belongs to the 5-formyltetrahydrofolate cyclo-ligase family.</text>
</comment>
<dbReference type="GO" id="GO:0030272">
    <property type="term" value="F:5-formyltetrahydrofolate cyclo-ligase activity"/>
    <property type="evidence" value="ECO:0007669"/>
    <property type="project" value="UniProtKB-EC"/>
</dbReference>
<dbReference type="Gene3D" id="3.40.50.10420">
    <property type="entry name" value="NagB/RpiA/CoA transferase-like"/>
    <property type="match status" value="1"/>
</dbReference>
<evidence type="ECO:0000256" key="4">
    <source>
        <dbReference type="ARBA" id="ARBA00036539"/>
    </source>
</evidence>
<dbReference type="GO" id="GO:0009396">
    <property type="term" value="P:folic acid-containing compound biosynthetic process"/>
    <property type="evidence" value="ECO:0007669"/>
    <property type="project" value="TreeGrafter"/>
</dbReference>
<accession>A0A4U0UUT0</accession>
<dbReference type="InterPro" id="IPR002698">
    <property type="entry name" value="FTHF_cligase"/>
</dbReference>
<sequence>MSTDARAAKKALRREMKARLASLDEADVAAQSWTAQQSILSLPQYRRASKVGIYLSMPMGEARTDLLVRDALGNGKLVYVPYIHSERNSGANAGMSKVMHMLRMSSFDEYEGLERDSWGIPHLPHDSAEGRETAMGGLGTSKSASAMSAPERNMDSNEDGGLDLIVVPGVAFDTQMNRMGHGAGFYDRFLSRPCESGERKRPFLVGLCLAEQVLPVGQILMQEWDWRVDAIAVGDGRLLTSKRDA</sequence>
<feature type="binding site" evidence="6">
    <location>
        <position position="61"/>
    </location>
    <ligand>
        <name>substrate</name>
    </ligand>
</feature>
<dbReference type="STRING" id="329885.A0A4U0UUT0"/>
<dbReference type="OrthoDB" id="2015992at2759"/>
<dbReference type="AlphaFoldDB" id="A0A4U0UUT0"/>
<gene>
    <name evidence="8" type="ORF">B0A54_08424</name>
</gene>
<reference evidence="8 9" key="1">
    <citation type="submission" date="2017-03" db="EMBL/GenBank/DDBJ databases">
        <title>Genomes of endolithic fungi from Antarctica.</title>
        <authorList>
            <person name="Coleine C."/>
            <person name="Masonjones S."/>
            <person name="Stajich J.E."/>
        </authorList>
    </citation>
    <scope>NUCLEOTIDE SEQUENCE [LARGE SCALE GENOMIC DNA]</scope>
    <source>
        <strain evidence="8 9">CCFEE 5311</strain>
    </source>
</reference>
<evidence type="ECO:0000256" key="3">
    <source>
        <dbReference type="ARBA" id="ARBA00022840"/>
    </source>
</evidence>